<feature type="signal peptide" evidence="1">
    <location>
        <begin position="1"/>
        <end position="20"/>
    </location>
</feature>
<dbReference type="Gene3D" id="3.80.10.10">
    <property type="entry name" value="Ribonuclease Inhibitor"/>
    <property type="match status" value="1"/>
</dbReference>
<dbReference type="Proteomes" id="UP000660729">
    <property type="component" value="Unassembled WGS sequence"/>
</dbReference>
<gene>
    <name evidence="2" type="ORF">HII31_07901</name>
</gene>
<evidence type="ECO:0008006" key="4">
    <source>
        <dbReference type="Google" id="ProtNLM"/>
    </source>
</evidence>
<dbReference type="OrthoDB" id="3636801at2759"/>
<organism evidence="2 3">
    <name type="scientific">Pseudocercospora fuligena</name>
    <dbReference type="NCBI Taxonomy" id="685502"/>
    <lineage>
        <taxon>Eukaryota</taxon>
        <taxon>Fungi</taxon>
        <taxon>Dikarya</taxon>
        <taxon>Ascomycota</taxon>
        <taxon>Pezizomycotina</taxon>
        <taxon>Dothideomycetes</taxon>
        <taxon>Dothideomycetidae</taxon>
        <taxon>Mycosphaerellales</taxon>
        <taxon>Mycosphaerellaceae</taxon>
        <taxon>Pseudocercospora</taxon>
    </lineage>
</organism>
<keyword evidence="3" id="KW-1185">Reference proteome</keyword>
<evidence type="ECO:0000313" key="2">
    <source>
        <dbReference type="EMBL" id="KAF7190742.1"/>
    </source>
</evidence>
<evidence type="ECO:0000256" key="1">
    <source>
        <dbReference type="SAM" id="SignalP"/>
    </source>
</evidence>
<dbReference type="InterPro" id="IPR032675">
    <property type="entry name" value="LRR_dom_sf"/>
</dbReference>
<name>A0A8H6RH98_9PEZI</name>
<feature type="chain" id="PRO_5034998208" description="F-box domain-containing protein" evidence="1">
    <location>
        <begin position="21"/>
        <end position="389"/>
    </location>
</feature>
<dbReference type="EMBL" id="JABCIY010000168">
    <property type="protein sequence ID" value="KAF7190742.1"/>
    <property type="molecule type" value="Genomic_DNA"/>
</dbReference>
<dbReference type="SUPFAM" id="SSF52047">
    <property type="entry name" value="RNI-like"/>
    <property type="match status" value="1"/>
</dbReference>
<keyword evidence="1" id="KW-0732">Signal</keyword>
<protein>
    <recommendedName>
        <fullName evidence="4">F-box domain-containing protein</fullName>
    </recommendedName>
</protein>
<comment type="caution">
    <text evidence="2">The sequence shown here is derived from an EMBL/GenBank/DDBJ whole genome shotgun (WGS) entry which is preliminary data.</text>
</comment>
<proteinExistence type="predicted"/>
<sequence length="389" mass="44107">MRKFMAAAALAIACASSTDANILDFRKSSQTLWASACRVPRSELLYITIGPEYDWFQTAEVLDMLLECAHQLHNTRDLSINISIPFEEAPSRIESLLEKIMEEVESGIENGFTMRHTVKFEMRPPQKTISQADFKEHGVVEYHYRQEDFNTHDPSKEDLETADDIDLRRFDFMVPFKPETAQLALREYQAGLEPTRLPTPPPVELLNALTTVLQSMTNLETLRLRIDPPEHEVIAEINQTFHNASLSLPSIKWLHLSLGLDFLTSFTPNINFITSIGVFNSTSALNLIRSTKLTPKLQHLTLRTRWDEQKLRAIVQNCPNLTTLYMLPLKGHGHVLNYRRNCPYDGGPSALLAPTRPISGSRKSSGPRGPMDVERLFEELPKLETVVVA</sequence>
<reference evidence="2" key="1">
    <citation type="submission" date="2020-04" db="EMBL/GenBank/DDBJ databases">
        <title>Draft genome resource of the tomato pathogen Pseudocercospora fuligena.</title>
        <authorList>
            <person name="Zaccaron A."/>
        </authorList>
    </citation>
    <scope>NUCLEOTIDE SEQUENCE</scope>
    <source>
        <strain evidence="2">PF001</strain>
    </source>
</reference>
<evidence type="ECO:0000313" key="3">
    <source>
        <dbReference type="Proteomes" id="UP000660729"/>
    </source>
</evidence>
<accession>A0A8H6RH98</accession>
<dbReference type="AlphaFoldDB" id="A0A8H6RH98"/>